<sequence>MSMAIAWLCSRFYTPFSNGKCVTAPTTGRQELRKDLCVREFEALKACHAVAEKTVYNLGDRSL</sequence>
<dbReference type="AlphaFoldDB" id="A0A674EY36"/>
<dbReference type="GeneTree" id="ENSGT01100000264586"/>
<accession>A0A674EY36</accession>
<dbReference type="Ensembl" id="ENSSTUT00000120478.1">
    <property type="protein sequence ID" value="ENSSTUP00000112557.1"/>
    <property type="gene ID" value="ENSSTUG00000049759.1"/>
</dbReference>
<organism evidence="1 2">
    <name type="scientific">Salmo trutta</name>
    <name type="common">Brown trout</name>
    <dbReference type="NCBI Taxonomy" id="8032"/>
    <lineage>
        <taxon>Eukaryota</taxon>
        <taxon>Metazoa</taxon>
        <taxon>Chordata</taxon>
        <taxon>Craniata</taxon>
        <taxon>Vertebrata</taxon>
        <taxon>Euteleostomi</taxon>
        <taxon>Actinopterygii</taxon>
        <taxon>Neopterygii</taxon>
        <taxon>Teleostei</taxon>
        <taxon>Protacanthopterygii</taxon>
        <taxon>Salmoniformes</taxon>
        <taxon>Salmonidae</taxon>
        <taxon>Salmoninae</taxon>
        <taxon>Salmo</taxon>
    </lineage>
</organism>
<dbReference type="InParanoid" id="A0A674EY36"/>
<reference evidence="1" key="2">
    <citation type="submission" date="2025-09" db="UniProtKB">
        <authorList>
            <consortium name="Ensembl"/>
        </authorList>
    </citation>
    <scope>IDENTIFICATION</scope>
</reference>
<evidence type="ECO:0008006" key="3">
    <source>
        <dbReference type="Google" id="ProtNLM"/>
    </source>
</evidence>
<name>A0A674EY36_SALTR</name>
<reference evidence="1" key="1">
    <citation type="submission" date="2025-08" db="UniProtKB">
        <authorList>
            <consortium name="Ensembl"/>
        </authorList>
    </citation>
    <scope>IDENTIFICATION</scope>
</reference>
<protein>
    <recommendedName>
        <fullName evidence="3">NADH:ubiquinone oxidoreductase complex assembly factor 8</fullName>
    </recommendedName>
</protein>
<dbReference type="Proteomes" id="UP000472277">
    <property type="component" value="Chromosome 18"/>
</dbReference>
<evidence type="ECO:0000313" key="2">
    <source>
        <dbReference type="Proteomes" id="UP000472277"/>
    </source>
</evidence>
<proteinExistence type="predicted"/>
<evidence type="ECO:0000313" key="1">
    <source>
        <dbReference type="Ensembl" id="ENSSTUP00000112557.1"/>
    </source>
</evidence>
<keyword evidence="2" id="KW-1185">Reference proteome</keyword>